<keyword evidence="6" id="KW-1185">Reference proteome</keyword>
<dbReference type="EMBL" id="CP001618">
    <property type="protein sequence ID" value="ACQ81669.1"/>
    <property type="molecule type" value="Genomic_DNA"/>
</dbReference>
<evidence type="ECO:0000259" key="4">
    <source>
        <dbReference type="PROSITE" id="PS51462"/>
    </source>
</evidence>
<proteinExistence type="inferred from homology"/>
<dbReference type="GO" id="GO:0006167">
    <property type="term" value="P:AMP biosynthetic process"/>
    <property type="evidence" value="ECO:0007669"/>
    <property type="project" value="TreeGrafter"/>
</dbReference>
<evidence type="ECO:0000313" key="6">
    <source>
        <dbReference type="Proteomes" id="UP000007962"/>
    </source>
</evidence>
<dbReference type="CDD" id="cd03673">
    <property type="entry name" value="NUDIX_Ap6A_hydrolase"/>
    <property type="match status" value="1"/>
</dbReference>
<dbReference type="SMART" id="SM00855">
    <property type="entry name" value="PGAM"/>
    <property type="match status" value="1"/>
</dbReference>
<dbReference type="InterPro" id="IPR051325">
    <property type="entry name" value="Nudix_hydrolase_domain"/>
</dbReference>
<organism evidence="5 6">
    <name type="scientific">Beutenbergia cavernae (strain ATCC BAA-8 / DSM 12333 / CCUG 43141 / JCM 11478 / NBRC 16432 / NCIMB 13614 / HKI 0122)</name>
    <dbReference type="NCBI Taxonomy" id="471853"/>
    <lineage>
        <taxon>Bacteria</taxon>
        <taxon>Bacillati</taxon>
        <taxon>Actinomycetota</taxon>
        <taxon>Actinomycetes</taxon>
        <taxon>Micrococcales</taxon>
        <taxon>Beutenbergiaceae</taxon>
        <taxon>Beutenbergia</taxon>
    </lineage>
</organism>
<dbReference type="Proteomes" id="UP000007962">
    <property type="component" value="Chromosome"/>
</dbReference>
<dbReference type="PRINTS" id="PR00502">
    <property type="entry name" value="NUDIXFAMILY"/>
</dbReference>
<reference evidence="5 6" key="1">
    <citation type="journal article" date="2009" name="Stand. Genomic Sci.">
        <title>Complete genome sequence of Beutenbergia cavernae type strain (HKI 0122).</title>
        <authorList>
            <person name="Land M."/>
            <person name="Pukall R."/>
            <person name="Abt B."/>
            <person name="Goker M."/>
            <person name="Rohde M."/>
            <person name="Glavina Del Rio T."/>
            <person name="Tice H."/>
            <person name="Copeland A."/>
            <person name="Cheng J.F."/>
            <person name="Lucas S."/>
            <person name="Chen F."/>
            <person name="Nolan M."/>
            <person name="Bruce D."/>
            <person name="Goodwin L."/>
            <person name="Pitluck S."/>
            <person name="Ivanova N."/>
            <person name="Mavromatis K."/>
            <person name="Ovchinnikova G."/>
            <person name="Pati A."/>
            <person name="Chen A."/>
            <person name="Palaniappan K."/>
            <person name="Hauser L."/>
            <person name="Chang Y.J."/>
            <person name="Jefferies C.C."/>
            <person name="Saunders E."/>
            <person name="Brettin T."/>
            <person name="Detter J.C."/>
            <person name="Han C."/>
            <person name="Chain P."/>
            <person name="Bristow J."/>
            <person name="Eisen J.A."/>
            <person name="Markowitz V."/>
            <person name="Hugenholtz P."/>
            <person name="Kyrpides N.C."/>
            <person name="Klenk H.P."/>
            <person name="Lapidus A."/>
        </authorList>
    </citation>
    <scope>NUCLEOTIDE SEQUENCE [LARGE SCALE GENOMIC DNA]</scope>
    <source>
        <strain evidence="6">ATCC BAA-8 / DSM 12333 / NBRC 16432</strain>
    </source>
</reference>
<accession>C5C244</accession>
<dbReference type="InterPro" id="IPR015797">
    <property type="entry name" value="NUDIX_hydrolase-like_dom_sf"/>
</dbReference>
<dbReference type="STRING" id="471853.Bcav_3427"/>
<dbReference type="Gene3D" id="3.90.79.10">
    <property type="entry name" value="Nucleoside Triphosphate Pyrophosphohydrolase"/>
    <property type="match status" value="1"/>
</dbReference>
<dbReference type="SUPFAM" id="SSF53254">
    <property type="entry name" value="Phosphoglycerate mutase-like"/>
    <property type="match status" value="1"/>
</dbReference>
<evidence type="ECO:0000256" key="2">
    <source>
        <dbReference type="ARBA" id="ARBA00022801"/>
    </source>
</evidence>
<dbReference type="Pfam" id="PF00300">
    <property type="entry name" value="His_Phos_1"/>
    <property type="match status" value="1"/>
</dbReference>
<keyword evidence="2 3" id="KW-0378">Hydrolase</keyword>
<dbReference type="SUPFAM" id="SSF55811">
    <property type="entry name" value="Nudix"/>
    <property type="match status" value="1"/>
</dbReference>
<dbReference type="InterPro" id="IPR020476">
    <property type="entry name" value="Nudix_hydrolase"/>
</dbReference>
<dbReference type="PROSITE" id="PS00893">
    <property type="entry name" value="NUDIX_BOX"/>
    <property type="match status" value="1"/>
</dbReference>
<dbReference type="PANTHER" id="PTHR21340:SF0">
    <property type="entry name" value="BIS(5'-NUCLEOSYL)-TETRAPHOSPHATASE [ASYMMETRICAL]"/>
    <property type="match status" value="1"/>
</dbReference>
<dbReference type="Pfam" id="PF00293">
    <property type="entry name" value="NUDIX"/>
    <property type="match status" value="1"/>
</dbReference>
<dbReference type="HOGENOM" id="CLU_048989_1_0_11"/>
<sequence length="341" mass="37542">MSRSRPTVHAAGALVWRRSRRTLQVLLVHRPRYDDWSWPKGKLDPGETLPACAVREVAEETGLQVVLGVPLPQVRYRVADGRLKACHYWAAQAADDGDPSLRARPAVTPCHPTEIDEARWVDVRTARKMLTRADDRAPLDALVDLWDEGALTTRTLVVVRHARARKRAAWNRGENTRPLTRAGATQAAALAPLLAAFGVRRLVSSPWRRCTATLEPYASSARLAVETRDELTEAAHKRSRSGVRGVVTQLVRAAAARAASPAGEGNPGGLAPSADGVIALCTHRPVLPTLVEVLEARSPSRVRKVLPSADPYLKPGEILVVHLWPRQRRKTRVIAVERHRP</sequence>
<dbReference type="InterPro" id="IPR013078">
    <property type="entry name" value="His_Pase_superF_clade-1"/>
</dbReference>
<name>C5C244_BEUC1</name>
<gene>
    <name evidence="5" type="ordered locus">Bcav_3427</name>
</gene>
<dbReference type="KEGG" id="bcv:Bcav_3427"/>
<dbReference type="GO" id="GO:0004081">
    <property type="term" value="F:bis(5'-nucleosyl)-tetraphosphatase (asymmetrical) activity"/>
    <property type="evidence" value="ECO:0007669"/>
    <property type="project" value="TreeGrafter"/>
</dbReference>
<evidence type="ECO:0000313" key="5">
    <source>
        <dbReference type="EMBL" id="ACQ81669.1"/>
    </source>
</evidence>
<dbReference type="GO" id="GO:0006754">
    <property type="term" value="P:ATP biosynthetic process"/>
    <property type="evidence" value="ECO:0007669"/>
    <property type="project" value="TreeGrafter"/>
</dbReference>
<evidence type="ECO:0000256" key="1">
    <source>
        <dbReference type="ARBA" id="ARBA00005582"/>
    </source>
</evidence>
<dbReference type="AlphaFoldDB" id="C5C244"/>
<dbReference type="PANTHER" id="PTHR21340">
    <property type="entry name" value="DIADENOSINE 5,5-P1,P4-TETRAPHOSPHATE PYROPHOSPHOHYDROLASE MUTT"/>
    <property type="match status" value="1"/>
</dbReference>
<dbReference type="eggNOG" id="COG0494">
    <property type="taxonomic scope" value="Bacteria"/>
</dbReference>
<dbReference type="PROSITE" id="PS51462">
    <property type="entry name" value="NUDIX"/>
    <property type="match status" value="1"/>
</dbReference>
<dbReference type="InterPro" id="IPR029033">
    <property type="entry name" value="His_PPase_superfam"/>
</dbReference>
<dbReference type="Gene3D" id="3.40.50.1240">
    <property type="entry name" value="Phosphoglycerate mutase-like"/>
    <property type="match status" value="1"/>
</dbReference>
<dbReference type="InterPro" id="IPR000086">
    <property type="entry name" value="NUDIX_hydrolase_dom"/>
</dbReference>
<dbReference type="RefSeq" id="WP_015883906.1">
    <property type="nucleotide sequence ID" value="NC_012669.1"/>
</dbReference>
<feature type="domain" description="Nudix hydrolase" evidence="4">
    <location>
        <begin position="6"/>
        <end position="144"/>
    </location>
</feature>
<evidence type="ECO:0000256" key="3">
    <source>
        <dbReference type="RuleBase" id="RU003476"/>
    </source>
</evidence>
<protein>
    <submittedName>
        <fullName evidence="5">NUDIX hydrolase</fullName>
    </submittedName>
</protein>
<comment type="similarity">
    <text evidence="1 3">Belongs to the Nudix hydrolase family.</text>
</comment>
<dbReference type="InterPro" id="IPR020084">
    <property type="entry name" value="NUDIX_hydrolase_CS"/>
</dbReference>